<accession>A0A4Q2D0Y0</accession>
<dbReference type="EMBL" id="SDEE01001112">
    <property type="protein sequence ID" value="RXW12813.1"/>
    <property type="molecule type" value="Genomic_DNA"/>
</dbReference>
<evidence type="ECO:0000313" key="3">
    <source>
        <dbReference type="EMBL" id="RXW12813.1"/>
    </source>
</evidence>
<name>A0A4Q2D0Y0_9AGAR</name>
<dbReference type="GO" id="GO:0051082">
    <property type="term" value="F:unfolded protein binding"/>
    <property type="evidence" value="ECO:0007669"/>
    <property type="project" value="TreeGrafter"/>
</dbReference>
<dbReference type="PANTHER" id="PTHR43948:SF10">
    <property type="entry name" value="MRJ, ISOFORM E"/>
    <property type="match status" value="1"/>
</dbReference>
<dbReference type="SMART" id="SM00271">
    <property type="entry name" value="DnaJ"/>
    <property type="match status" value="1"/>
</dbReference>
<dbReference type="Pfam" id="PF00226">
    <property type="entry name" value="DnaJ"/>
    <property type="match status" value="1"/>
</dbReference>
<feature type="domain" description="J" evidence="2">
    <location>
        <begin position="4"/>
        <end position="75"/>
    </location>
</feature>
<dbReference type="PROSITE" id="PS50076">
    <property type="entry name" value="DNAJ_2"/>
    <property type="match status" value="1"/>
</dbReference>
<dbReference type="GO" id="GO:0051087">
    <property type="term" value="F:protein-folding chaperone binding"/>
    <property type="evidence" value="ECO:0007669"/>
    <property type="project" value="TreeGrafter"/>
</dbReference>
<reference evidence="3 4" key="1">
    <citation type="submission" date="2019-01" db="EMBL/GenBank/DDBJ databases">
        <title>Draft genome sequence of Psathyrella aberdarensis IHI B618.</title>
        <authorList>
            <person name="Buettner E."/>
            <person name="Kellner H."/>
        </authorList>
    </citation>
    <scope>NUCLEOTIDE SEQUENCE [LARGE SCALE GENOMIC DNA]</scope>
    <source>
        <strain evidence="3 4">IHI B618</strain>
    </source>
</reference>
<protein>
    <recommendedName>
        <fullName evidence="2">J domain-containing protein</fullName>
    </recommendedName>
</protein>
<dbReference type="InterPro" id="IPR001623">
    <property type="entry name" value="DnaJ_domain"/>
</dbReference>
<dbReference type="GO" id="GO:0005737">
    <property type="term" value="C:cytoplasm"/>
    <property type="evidence" value="ECO:0007669"/>
    <property type="project" value="TreeGrafter"/>
</dbReference>
<dbReference type="PRINTS" id="PR00625">
    <property type="entry name" value="JDOMAIN"/>
</dbReference>
<evidence type="ECO:0000313" key="4">
    <source>
        <dbReference type="Proteomes" id="UP000290288"/>
    </source>
</evidence>
<dbReference type="InterPro" id="IPR036869">
    <property type="entry name" value="J_dom_sf"/>
</dbReference>
<dbReference type="GO" id="GO:0044183">
    <property type="term" value="F:protein folding chaperone"/>
    <property type="evidence" value="ECO:0007669"/>
    <property type="project" value="TreeGrafter"/>
</dbReference>
<dbReference type="GO" id="GO:0005634">
    <property type="term" value="C:nucleus"/>
    <property type="evidence" value="ECO:0007669"/>
    <property type="project" value="TreeGrafter"/>
</dbReference>
<dbReference type="Gene3D" id="1.10.287.110">
    <property type="entry name" value="DnaJ domain"/>
    <property type="match status" value="1"/>
</dbReference>
<evidence type="ECO:0000256" key="1">
    <source>
        <dbReference type="SAM" id="MobiDB-lite"/>
    </source>
</evidence>
<gene>
    <name evidence="3" type="ORF">EST38_g13042</name>
</gene>
<dbReference type="PROSITE" id="PS00636">
    <property type="entry name" value="DNAJ_1"/>
    <property type="match status" value="1"/>
</dbReference>
<keyword evidence="4" id="KW-1185">Reference proteome</keyword>
<sequence>MATLLYEELGVQATATVEEIKKAYRKRALQTHPDRLPPTASQEQKKDAEEKFRKVNNAYEILTDPEKRKEYDYHGAWPPPVEEIPKASSSNGAYSAHFDFGTDPFGGFSHRHHQHFPSFAFQDPFVLFNSIFADVLGPRSAFGGFQSGPAFFEDPFERFERLDREMERREREMNGFTGFNANPMASPFTFMGGFGGGGLLGSTSPFGMLPEPPRRGTGGRGSGKWMSESFMTQSINGVTQTVQKRRDWEGNDHVTRTFPDGRKVYTINGVEQPSHDSLPTPPASSIFVKPPSSSILLQLRRKSAELLQECPSFW</sequence>
<dbReference type="Proteomes" id="UP000290288">
    <property type="component" value="Unassembled WGS sequence"/>
</dbReference>
<dbReference type="SUPFAM" id="SSF46565">
    <property type="entry name" value="Chaperone J-domain"/>
    <property type="match status" value="1"/>
</dbReference>
<dbReference type="CDD" id="cd06257">
    <property type="entry name" value="DnaJ"/>
    <property type="match status" value="1"/>
</dbReference>
<proteinExistence type="predicted"/>
<evidence type="ECO:0000259" key="2">
    <source>
        <dbReference type="PROSITE" id="PS50076"/>
    </source>
</evidence>
<dbReference type="PANTHER" id="PTHR43948">
    <property type="entry name" value="DNAJ HOMOLOG SUBFAMILY B"/>
    <property type="match status" value="1"/>
</dbReference>
<dbReference type="AlphaFoldDB" id="A0A4Q2D0Y0"/>
<dbReference type="OrthoDB" id="442087at2759"/>
<dbReference type="InterPro" id="IPR018253">
    <property type="entry name" value="DnaJ_domain_CS"/>
</dbReference>
<comment type="caution">
    <text evidence="3">The sequence shown here is derived from an EMBL/GenBank/DDBJ whole genome shotgun (WGS) entry which is preliminary data.</text>
</comment>
<feature type="region of interest" description="Disordered" evidence="1">
    <location>
        <begin position="27"/>
        <end position="49"/>
    </location>
</feature>
<organism evidence="3 4">
    <name type="scientific">Candolleomyces aberdarensis</name>
    <dbReference type="NCBI Taxonomy" id="2316362"/>
    <lineage>
        <taxon>Eukaryota</taxon>
        <taxon>Fungi</taxon>
        <taxon>Dikarya</taxon>
        <taxon>Basidiomycota</taxon>
        <taxon>Agaricomycotina</taxon>
        <taxon>Agaricomycetes</taxon>
        <taxon>Agaricomycetidae</taxon>
        <taxon>Agaricales</taxon>
        <taxon>Agaricineae</taxon>
        <taxon>Psathyrellaceae</taxon>
        <taxon>Candolleomyces</taxon>
    </lineage>
</organism>
<dbReference type="STRING" id="2316362.A0A4Q2D0Y0"/>